<accession>A0ABR8BED8</accession>
<dbReference type="Proteomes" id="UP000621307">
    <property type="component" value="Unassembled WGS sequence"/>
</dbReference>
<evidence type="ECO:0000313" key="3">
    <source>
        <dbReference type="Proteomes" id="UP000621307"/>
    </source>
</evidence>
<protein>
    <submittedName>
        <fullName evidence="2">Antibiotic biosynthesis monooxygenase</fullName>
    </submittedName>
</protein>
<sequence>MVTFVNFFTVKPGRQEDAFQRVHQIYTEVVQFQPGFLDAQLLKSDDGEKVTAVAHWESAAQLVALRQHPRFQELHNEGFYEAIAKVEPHVYSSVVEVFAAKN</sequence>
<reference evidence="2 3" key="1">
    <citation type="journal article" date="2020" name="ISME J.">
        <title>Comparative genomics reveals insights into cyanobacterial evolution and habitat adaptation.</title>
        <authorList>
            <person name="Chen M.Y."/>
            <person name="Teng W.K."/>
            <person name="Zhao L."/>
            <person name="Hu C.X."/>
            <person name="Zhou Y.K."/>
            <person name="Han B.P."/>
            <person name="Song L.R."/>
            <person name="Shu W.S."/>
        </authorList>
    </citation>
    <scope>NUCLEOTIDE SEQUENCE [LARGE SCALE GENOMIC DNA]</scope>
    <source>
        <strain evidence="2 3">FACHB-3921</strain>
    </source>
</reference>
<evidence type="ECO:0000259" key="1">
    <source>
        <dbReference type="PROSITE" id="PS51725"/>
    </source>
</evidence>
<feature type="domain" description="ABM" evidence="1">
    <location>
        <begin position="2"/>
        <end position="95"/>
    </location>
</feature>
<keyword evidence="2" id="KW-0560">Oxidoreductase</keyword>
<dbReference type="PROSITE" id="PS51725">
    <property type="entry name" value="ABM"/>
    <property type="match status" value="1"/>
</dbReference>
<keyword evidence="3" id="KW-1185">Reference proteome</keyword>
<dbReference type="EMBL" id="JACJQL010000008">
    <property type="protein sequence ID" value="MBD2251318.1"/>
    <property type="molecule type" value="Genomic_DNA"/>
</dbReference>
<dbReference type="InterPro" id="IPR007138">
    <property type="entry name" value="ABM_dom"/>
</dbReference>
<proteinExistence type="predicted"/>
<dbReference type="SUPFAM" id="SSF54909">
    <property type="entry name" value="Dimeric alpha+beta barrel"/>
    <property type="match status" value="1"/>
</dbReference>
<gene>
    <name evidence="2" type="ORF">H6G14_08340</name>
</gene>
<dbReference type="RefSeq" id="WP_190566749.1">
    <property type="nucleotide sequence ID" value="NZ_JACJQL010000008.1"/>
</dbReference>
<dbReference type="InterPro" id="IPR011008">
    <property type="entry name" value="Dimeric_a/b-barrel"/>
</dbReference>
<name>A0ABR8BED8_9NOSO</name>
<dbReference type="Gene3D" id="3.30.70.100">
    <property type="match status" value="1"/>
</dbReference>
<keyword evidence="2" id="KW-0503">Monooxygenase</keyword>
<dbReference type="GO" id="GO:0004497">
    <property type="term" value="F:monooxygenase activity"/>
    <property type="evidence" value="ECO:0007669"/>
    <property type="project" value="UniProtKB-KW"/>
</dbReference>
<comment type="caution">
    <text evidence="2">The sequence shown here is derived from an EMBL/GenBank/DDBJ whole genome shotgun (WGS) entry which is preliminary data.</text>
</comment>
<dbReference type="Pfam" id="PF03992">
    <property type="entry name" value="ABM"/>
    <property type="match status" value="1"/>
</dbReference>
<organism evidence="2 3">
    <name type="scientific">Nostoc parmelioides FACHB-3921</name>
    <dbReference type="NCBI Taxonomy" id="2692909"/>
    <lineage>
        <taxon>Bacteria</taxon>
        <taxon>Bacillati</taxon>
        <taxon>Cyanobacteriota</taxon>
        <taxon>Cyanophyceae</taxon>
        <taxon>Nostocales</taxon>
        <taxon>Nostocaceae</taxon>
        <taxon>Nostoc</taxon>
    </lineage>
</organism>
<evidence type="ECO:0000313" key="2">
    <source>
        <dbReference type="EMBL" id="MBD2251318.1"/>
    </source>
</evidence>